<feature type="signal peptide" evidence="1">
    <location>
        <begin position="1"/>
        <end position="27"/>
    </location>
</feature>
<dbReference type="STRING" id="44574.AAW31_09660"/>
<keyword evidence="3" id="KW-1185">Reference proteome</keyword>
<name>A0A1I4J2V1_9PROT</name>
<proteinExistence type="predicted"/>
<dbReference type="AlphaFoldDB" id="A0A1I4J2V1"/>
<organism evidence="2 3">
    <name type="scientific">Nitrosomonas communis</name>
    <dbReference type="NCBI Taxonomy" id="44574"/>
    <lineage>
        <taxon>Bacteria</taxon>
        <taxon>Pseudomonadati</taxon>
        <taxon>Pseudomonadota</taxon>
        <taxon>Betaproteobacteria</taxon>
        <taxon>Nitrosomonadales</taxon>
        <taxon>Nitrosomonadaceae</taxon>
        <taxon>Nitrosomonas</taxon>
    </lineage>
</organism>
<evidence type="ECO:0000313" key="3">
    <source>
        <dbReference type="Proteomes" id="UP000183287"/>
    </source>
</evidence>
<gene>
    <name evidence="2" type="ORF">SAMN05421863_1001166</name>
</gene>
<feature type="chain" id="PRO_5010231487" evidence="1">
    <location>
        <begin position="28"/>
        <end position="241"/>
    </location>
</feature>
<evidence type="ECO:0000313" key="2">
    <source>
        <dbReference type="EMBL" id="SFL60880.1"/>
    </source>
</evidence>
<reference evidence="3" key="1">
    <citation type="submission" date="2016-10" db="EMBL/GenBank/DDBJ databases">
        <authorList>
            <person name="Varghese N."/>
            <person name="Submissions S."/>
        </authorList>
    </citation>
    <scope>NUCLEOTIDE SEQUENCE [LARGE SCALE GENOMIC DNA]</scope>
    <source>
        <strain evidence="3">Nm44</strain>
    </source>
</reference>
<dbReference type="RefSeq" id="WP_256211815.1">
    <property type="nucleotide sequence ID" value="NZ_FOUB01000001.1"/>
</dbReference>
<protein>
    <submittedName>
        <fullName evidence="2">Alginate export</fullName>
    </submittedName>
</protein>
<dbReference type="Proteomes" id="UP000183287">
    <property type="component" value="Unassembled WGS sequence"/>
</dbReference>
<keyword evidence="1" id="KW-0732">Signal</keyword>
<sequence>MRKNRKITSMMICLVIGFHVGGSISFAAEEQKAEEKEAKNSLFFNKNIILAQARNTETQKDKKSSVIFKNGSAPNGFDVEEPVGSTRFDFDRLTDLMENHKTPLAAMAPDWLNLAIEHRTRYDVYDHGFTRAIPDGNEQIHQRTRFLFEVKNIIDPLKFTLELSDLRTPLAEHGQEHNPIFANHFDFTQLRLDLLSKNFFGTGYGATFEVGRIILEYGESCLVGGHRWEALRLLLMGYGLH</sequence>
<dbReference type="EMBL" id="FOUB01000001">
    <property type="protein sequence ID" value="SFL60880.1"/>
    <property type="molecule type" value="Genomic_DNA"/>
</dbReference>
<evidence type="ECO:0000256" key="1">
    <source>
        <dbReference type="SAM" id="SignalP"/>
    </source>
</evidence>
<accession>A0A1I4J2V1</accession>